<feature type="transmembrane region" description="Helical" evidence="9">
    <location>
        <begin position="113"/>
        <end position="133"/>
    </location>
</feature>
<keyword evidence="6 9" id="KW-1133">Transmembrane helix</keyword>
<protein>
    <submittedName>
        <fullName evidence="10">Peptide transporter</fullName>
    </submittedName>
</protein>
<evidence type="ECO:0000256" key="5">
    <source>
        <dbReference type="ARBA" id="ARBA00022692"/>
    </source>
</evidence>
<evidence type="ECO:0000256" key="6">
    <source>
        <dbReference type="ARBA" id="ARBA00022989"/>
    </source>
</evidence>
<feature type="transmembrane region" description="Helical" evidence="9">
    <location>
        <begin position="498"/>
        <end position="521"/>
    </location>
</feature>
<comment type="subcellular location">
    <subcellularLocation>
        <location evidence="1">Membrane</location>
        <topology evidence="1">Multi-pass membrane protein</topology>
    </subcellularLocation>
</comment>
<name>A6YJX6_9MAGN</name>
<gene>
    <name evidence="10" type="primary">PTR12</name>
</gene>
<evidence type="ECO:0000256" key="2">
    <source>
        <dbReference type="ARBA" id="ARBA00005982"/>
    </source>
</evidence>
<dbReference type="AlphaFoldDB" id="A6YJX6"/>
<evidence type="ECO:0000256" key="7">
    <source>
        <dbReference type="ARBA" id="ARBA00023136"/>
    </source>
</evidence>
<keyword evidence="3" id="KW-0813">Transport</keyword>
<dbReference type="EMBL" id="EF608215">
    <property type="protein sequence ID" value="ABR32185.1"/>
    <property type="molecule type" value="mRNA"/>
</dbReference>
<dbReference type="GO" id="GO:0009705">
    <property type="term" value="C:plant-type vacuole membrane"/>
    <property type="evidence" value="ECO:0007669"/>
    <property type="project" value="UniProtKB-ARBA"/>
</dbReference>
<sequence length="579" mass="64258">MTSSAKMEEELEEAPPSQLNDTVEGSIDYKGRPASRSNTGRWRSSGFIIGVEIAERFSYCGIAANLITYLTGPLGQSTVTAAVNVTTWSGVASMLPLLGASLADGYLGRYRTIIFASLLYILGLGLLTLAAMIPSFTASHCQNSTTSCYPPEYQIILFFCSLYLVALAQGGHKPCVQAFGADQFDGKHPEEIKSRSSFFNWWYFGMCGGIVFSNLILTYVQDNLNWGLGFGIPCICMIVALAVFLIGTRTYRYSFNLDDVNPFRRVGQVFVAAIRNRRATPPAATGNEDGGGALHWSLLKRGTNQFRFLDKALVTAPENSKKDWPVCSVNQVEEVRALLRLIPIWASCILFAVVDAQSSTFFTKQGATMERTIGSGFKIPPASLQTFINLSIVLFMPIYDRVIMPIARSFTKKPSGLTTLQRIGTGLATSMIAMVVATFVERKRLQTAIDAKIVDLPKATVPMSIWWLAPQYILFGIADCFTRVGLQEFFYDQITKGLRSVGLALYLSIFGVGSFLSSFLVSSIDKLTSEHGHESWFPNNLNRAHLDYFYALLFGISAFWFLMYLYFAKTYVYNKEYNT</sequence>
<dbReference type="Pfam" id="PF00854">
    <property type="entry name" value="PTR2"/>
    <property type="match status" value="1"/>
</dbReference>
<feature type="transmembrane region" description="Helical" evidence="9">
    <location>
        <begin position="420"/>
        <end position="440"/>
    </location>
</feature>
<dbReference type="GO" id="GO:0080054">
    <property type="term" value="F:low-affinity nitrate transmembrane transporter activity"/>
    <property type="evidence" value="ECO:0007669"/>
    <property type="project" value="UniProtKB-ARBA"/>
</dbReference>
<proteinExistence type="evidence at transcript level"/>
<evidence type="ECO:0000256" key="9">
    <source>
        <dbReference type="SAM" id="Phobius"/>
    </source>
</evidence>
<feature type="transmembrane region" description="Helical" evidence="9">
    <location>
        <begin position="548"/>
        <end position="567"/>
    </location>
</feature>
<reference evidence="10" key="1">
    <citation type="journal article" date="2009" name="J. Exp. Bot.">
        <title>Nitrogen affects cluster root formation and expression of putative peptide transporters.</title>
        <authorList>
            <person name="Paungfoo-Lonhienne C."/>
            <person name="Schenk P.M."/>
            <person name="Lonhienne T.G."/>
            <person name="Brackin R."/>
            <person name="Meier S."/>
            <person name="Rentsch D."/>
            <person name="Schmidt S."/>
        </authorList>
    </citation>
    <scope>NUCLEOTIDE SEQUENCE</scope>
</reference>
<feature type="region of interest" description="Disordered" evidence="8">
    <location>
        <begin position="1"/>
        <end position="35"/>
    </location>
</feature>
<dbReference type="GO" id="GO:0071916">
    <property type="term" value="F:dipeptide transmembrane transporter activity"/>
    <property type="evidence" value="ECO:0007669"/>
    <property type="project" value="InterPro"/>
</dbReference>
<comment type="similarity">
    <text evidence="2">Belongs to the major facilitator superfamily. Proton-dependent oligopeptide transporter (POT/PTR) (TC 2.A.17) family.</text>
</comment>
<evidence type="ECO:0000256" key="1">
    <source>
        <dbReference type="ARBA" id="ARBA00004141"/>
    </source>
</evidence>
<keyword evidence="4" id="KW-0597">Phosphoprotein</keyword>
<feature type="transmembrane region" description="Helical" evidence="9">
    <location>
        <begin position="201"/>
        <end position="220"/>
    </location>
</feature>
<feature type="transmembrane region" description="Helical" evidence="9">
    <location>
        <begin position="382"/>
        <end position="399"/>
    </location>
</feature>
<evidence type="ECO:0000313" key="10">
    <source>
        <dbReference type="EMBL" id="ABR32185.1"/>
    </source>
</evidence>
<dbReference type="SUPFAM" id="SSF103473">
    <property type="entry name" value="MFS general substrate transporter"/>
    <property type="match status" value="1"/>
</dbReference>
<dbReference type="InterPro" id="IPR000109">
    <property type="entry name" value="POT_fam"/>
</dbReference>
<evidence type="ECO:0000256" key="3">
    <source>
        <dbReference type="ARBA" id="ARBA00022448"/>
    </source>
</evidence>
<organism evidence="10">
    <name type="scientific">Hakea actites</name>
    <dbReference type="NCBI Taxonomy" id="447311"/>
    <lineage>
        <taxon>Eukaryota</taxon>
        <taxon>Viridiplantae</taxon>
        <taxon>Streptophyta</taxon>
        <taxon>Embryophyta</taxon>
        <taxon>Tracheophyta</taxon>
        <taxon>Spermatophyta</taxon>
        <taxon>Magnoliopsida</taxon>
        <taxon>Proteales</taxon>
        <taxon>Proteaceae</taxon>
        <taxon>Hakea</taxon>
    </lineage>
</organism>
<evidence type="ECO:0000256" key="4">
    <source>
        <dbReference type="ARBA" id="ARBA00022553"/>
    </source>
</evidence>
<evidence type="ECO:0000256" key="8">
    <source>
        <dbReference type="SAM" id="MobiDB-lite"/>
    </source>
</evidence>
<keyword evidence="5 9" id="KW-0812">Transmembrane</keyword>
<feature type="transmembrane region" description="Helical" evidence="9">
    <location>
        <begin position="153"/>
        <end position="170"/>
    </location>
</feature>
<dbReference type="GO" id="GO:0042937">
    <property type="term" value="F:tripeptide transmembrane transporter activity"/>
    <property type="evidence" value="ECO:0007669"/>
    <property type="project" value="InterPro"/>
</dbReference>
<dbReference type="InterPro" id="IPR044739">
    <property type="entry name" value="NRT1/PTR"/>
</dbReference>
<keyword evidence="7 9" id="KW-0472">Membrane</keyword>
<accession>A6YJX6</accession>
<dbReference type="InterPro" id="IPR036259">
    <property type="entry name" value="MFS_trans_sf"/>
</dbReference>
<dbReference type="Gene3D" id="1.20.1250.20">
    <property type="entry name" value="MFS general substrate transporter like domains"/>
    <property type="match status" value="1"/>
</dbReference>
<feature type="transmembrane region" description="Helical" evidence="9">
    <location>
        <begin position="226"/>
        <end position="247"/>
    </location>
</feature>
<dbReference type="FunFam" id="1.20.1250.20:FF:000147">
    <property type="entry name" value="Protein NRT1/ PTR family 5.10"/>
    <property type="match status" value="1"/>
</dbReference>
<dbReference type="PANTHER" id="PTHR11654">
    <property type="entry name" value="OLIGOPEPTIDE TRANSPORTER-RELATED"/>
    <property type="match status" value="1"/>
</dbReference>
<dbReference type="CDD" id="cd17417">
    <property type="entry name" value="MFS_NPF5"/>
    <property type="match status" value="1"/>
</dbReference>